<evidence type="ECO:0000313" key="1">
    <source>
        <dbReference type="EMBL" id="GAF74124.1"/>
    </source>
</evidence>
<gene>
    <name evidence="1" type="ORF">S01H1_17685</name>
</gene>
<protein>
    <submittedName>
        <fullName evidence="1">Uncharacterized protein</fullName>
    </submittedName>
</protein>
<name>X0RZ71_9ZZZZ</name>
<dbReference type="EMBL" id="BARS01009400">
    <property type="protein sequence ID" value="GAF74124.1"/>
    <property type="molecule type" value="Genomic_DNA"/>
</dbReference>
<feature type="non-terminal residue" evidence="1">
    <location>
        <position position="94"/>
    </location>
</feature>
<accession>X0RZ71</accession>
<organism evidence="1">
    <name type="scientific">marine sediment metagenome</name>
    <dbReference type="NCBI Taxonomy" id="412755"/>
    <lineage>
        <taxon>unclassified sequences</taxon>
        <taxon>metagenomes</taxon>
        <taxon>ecological metagenomes</taxon>
    </lineage>
</organism>
<dbReference type="AlphaFoldDB" id="X0RZ71"/>
<reference evidence="1" key="1">
    <citation type="journal article" date="2014" name="Front. Microbiol.">
        <title>High frequency of phylogenetically diverse reductive dehalogenase-homologous genes in deep subseafloor sedimentary metagenomes.</title>
        <authorList>
            <person name="Kawai M."/>
            <person name="Futagami T."/>
            <person name="Toyoda A."/>
            <person name="Takaki Y."/>
            <person name="Nishi S."/>
            <person name="Hori S."/>
            <person name="Arai W."/>
            <person name="Tsubouchi T."/>
            <person name="Morono Y."/>
            <person name="Uchiyama I."/>
            <person name="Ito T."/>
            <person name="Fujiyama A."/>
            <person name="Inagaki F."/>
            <person name="Takami H."/>
        </authorList>
    </citation>
    <scope>NUCLEOTIDE SEQUENCE</scope>
    <source>
        <strain evidence="1">Expedition CK06-06</strain>
    </source>
</reference>
<comment type="caution">
    <text evidence="1">The sequence shown here is derived from an EMBL/GenBank/DDBJ whole genome shotgun (WGS) entry which is preliminary data.</text>
</comment>
<sequence length="94" mass="10167">MVMSHYKKSISSGILTASARIFEEEGWLNGAILTGGSTDATVTFYDSADEDLGDALVIGFISQAVPLFDFAVHCKYGIYAEVAEGAEYLTLYDK</sequence>
<proteinExistence type="predicted"/>